<evidence type="ECO:0000313" key="4">
    <source>
        <dbReference type="EMBL" id="CAB4863249.1"/>
    </source>
</evidence>
<evidence type="ECO:0000313" key="2">
    <source>
        <dbReference type="EMBL" id="CAB4711581.1"/>
    </source>
</evidence>
<dbReference type="EMBL" id="CAEZXX010000074">
    <property type="protein sequence ID" value="CAB4711581.1"/>
    <property type="molecule type" value="Genomic_DNA"/>
</dbReference>
<reference evidence="5" key="1">
    <citation type="submission" date="2020-05" db="EMBL/GenBank/DDBJ databases">
        <authorList>
            <person name="Chiriac C."/>
            <person name="Salcher M."/>
            <person name="Ghai R."/>
            <person name="Kavagutti S V."/>
        </authorList>
    </citation>
    <scope>NUCLEOTIDE SEQUENCE</scope>
</reference>
<protein>
    <submittedName>
        <fullName evidence="5">Unannotated protein</fullName>
    </submittedName>
</protein>
<evidence type="ECO:0000313" key="5">
    <source>
        <dbReference type="EMBL" id="CAB5063878.1"/>
    </source>
</evidence>
<name>A0A6J7UHN0_9ZZZZ</name>
<dbReference type="AlphaFoldDB" id="A0A6J7UHN0"/>
<proteinExistence type="predicted"/>
<dbReference type="EMBL" id="CAFBQP010000047">
    <property type="protein sequence ID" value="CAB5063878.1"/>
    <property type="molecule type" value="Genomic_DNA"/>
</dbReference>
<feature type="region of interest" description="Disordered" evidence="1">
    <location>
        <begin position="1"/>
        <end position="27"/>
    </location>
</feature>
<dbReference type="EMBL" id="CAEZYY010000029">
    <property type="protein sequence ID" value="CAB4763214.1"/>
    <property type="molecule type" value="Genomic_DNA"/>
</dbReference>
<organism evidence="5">
    <name type="scientific">freshwater metagenome</name>
    <dbReference type="NCBI Taxonomy" id="449393"/>
    <lineage>
        <taxon>unclassified sequences</taxon>
        <taxon>metagenomes</taxon>
        <taxon>ecological metagenomes</taxon>
    </lineage>
</organism>
<sequence length="111" mass="11799">MSTLGSAFSGPLVADTGRRDGATQADRRFPIDAMVTPLNREREHGSMDRGGPLMLVPEHAHTTVRRHGAYAADRSEALLCVVQMDTSVALSAIPILHPEQALLVSLGQVAG</sequence>
<evidence type="ECO:0000313" key="3">
    <source>
        <dbReference type="EMBL" id="CAB4763214.1"/>
    </source>
</evidence>
<dbReference type="EMBL" id="CAFBLR010000018">
    <property type="protein sequence ID" value="CAB4863249.1"/>
    <property type="molecule type" value="Genomic_DNA"/>
</dbReference>
<feature type="compositionally biased region" description="Basic and acidic residues" evidence="1">
    <location>
        <begin position="16"/>
        <end position="27"/>
    </location>
</feature>
<accession>A0A6J7UHN0</accession>
<evidence type="ECO:0000256" key="1">
    <source>
        <dbReference type="SAM" id="MobiDB-lite"/>
    </source>
</evidence>
<gene>
    <name evidence="2" type="ORF">UFOPK2602_01191</name>
    <name evidence="3" type="ORF">UFOPK2806_01836</name>
    <name evidence="4" type="ORF">UFOPK3417_00343</name>
    <name evidence="5" type="ORF">UFOPK4306_01323</name>
</gene>